<dbReference type="GO" id="GO:0005524">
    <property type="term" value="F:ATP binding"/>
    <property type="evidence" value="ECO:0007669"/>
    <property type="project" value="UniProtKB-KW"/>
</dbReference>
<sequence length="523" mass="55558">MSVHASKRPRFQTSPMGRALLYFLAAALISSTACGWLITRIPAEGKTLVGVGSGGAVALFSIAVAVAAYCSTTARESRDRLRRTDAATSLLQEELKRLTHEILPALGHRIRNGATVPGVLAEMGQPSHPATQALVQSLAQTVEGERQRRAAAVAACTAMEAELGRLADEQLPALLARLHAGKGVGEPALPDELQPSQKAVQRLWEEIARELEDGNRQGAAAMASCAEAAARIQAQVTGLLGRLRELEDEYGEHEAVFAHLLEMDHRISQMGRLADNIALLSGGRSGRRWTKPIPMESVLRGAAGRIGAFRRVQLHSTSTAAVVGYAAEGVIHALAELIDNAAKFSPPGTAVHVYVEEEDAGVVVTIEDSGLGMRTRERRLAESLISRPLDLATLSGTRLGLAVVGRLAGKYGLTVSFRPSARGGIGVVVLIARQLVVYPPVDDDAPGRLDPRAEEPVPARHAAPPPGEGPDAYLPKRPRGGTLATAQPLPAQPPARLRDPQAAADRLAAFRRQRTSPADDDLT</sequence>
<evidence type="ECO:0000256" key="4">
    <source>
        <dbReference type="ARBA" id="ARBA00022679"/>
    </source>
</evidence>
<dbReference type="EC" id="2.7.13.3" evidence="2"/>
<keyword evidence="3" id="KW-0597">Phosphoprotein</keyword>
<feature type="region of interest" description="Disordered" evidence="7">
    <location>
        <begin position="441"/>
        <end position="523"/>
    </location>
</feature>
<reference evidence="10 11" key="1">
    <citation type="submission" date="2024-09" db="EMBL/GenBank/DDBJ databases">
        <authorList>
            <person name="Sun Q."/>
            <person name="Mori K."/>
        </authorList>
    </citation>
    <scope>NUCLEOTIDE SEQUENCE [LARGE SCALE GENOMIC DNA]</scope>
    <source>
        <strain evidence="10 11">JCM 3324</strain>
    </source>
</reference>
<evidence type="ECO:0000256" key="7">
    <source>
        <dbReference type="SAM" id="MobiDB-lite"/>
    </source>
</evidence>
<feature type="coiled-coil region" evidence="6">
    <location>
        <begin position="229"/>
        <end position="263"/>
    </location>
</feature>
<accession>A0ABV5P413</accession>
<comment type="catalytic activity">
    <reaction evidence="1">
        <text>ATP + protein L-histidine = ADP + protein N-phospho-L-histidine.</text>
        <dbReference type="EC" id="2.7.13.3"/>
    </reaction>
</comment>
<keyword evidence="11" id="KW-1185">Reference proteome</keyword>
<feature type="compositionally biased region" description="Basic and acidic residues" evidence="7">
    <location>
        <begin position="445"/>
        <end position="458"/>
    </location>
</feature>
<dbReference type="PANTHER" id="PTHR45436">
    <property type="entry name" value="SENSOR HISTIDINE KINASE YKOH"/>
    <property type="match status" value="1"/>
</dbReference>
<name>A0ABV5P413_9ACTN</name>
<dbReference type="Pfam" id="PF02518">
    <property type="entry name" value="HATPase_c"/>
    <property type="match status" value="1"/>
</dbReference>
<keyword evidence="8" id="KW-1133">Transmembrane helix</keyword>
<keyword evidence="8" id="KW-0472">Membrane</keyword>
<protein>
    <recommendedName>
        <fullName evidence="2">histidine kinase</fullName>
        <ecNumber evidence="2">2.7.13.3</ecNumber>
    </recommendedName>
</protein>
<evidence type="ECO:0000259" key="9">
    <source>
        <dbReference type="SMART" id="SM00387"/>
    </source>
</evidence>
<dbReference type="PROSITE" id="PS51257">
    <property type="entry name" value="PROKAR_LIPOPROTEIN"/>
    <property type="match status" value="1"/>
</dbReference>
<feature type="transmembrane region" description="Helical" evidence="8">
    <location>
        <begin position="20"/>
        <end position="39"/>
    </location>
</feature>
<evidence type="ECO:0000256" key="1">
    <source>
        <dbReference type="ARBA" id="ARBA00000085"/>
    </source>
</evidence>
<keyword evidence="5" id="KW-0418">Kinase</keyword>
<keyword evidence="10" id="KW-0067">ATP-binding</keyword>
<evidence type="ECO:0000256" key="6">
    <source>
        <dbReference type="SAM" id="Coils"/>
    </source>
</evidence>
<dbReference type="SUPFAM" id="SSF55874">
    <property type="entry name" value="ATPase domain of HSP90 chaperone/DNA topoisomerase II/histidine kinase"/>
    <property type="match status" value="1"/>
</dbReference>
<keyword evidence="4" id="KW-0808">Transferase</keyword>
<evidence type="ECO:0000256" key="2">
    <source>
        <dbReference type="ARBA" id="ARBA00012438"/>
    </source>
</evidence>
<dbReference type="PANTHER" id="PTHR45436:SF5">
    <property type="entry name" value="SENSOR HISTIDINE KINASE TRCS"/>
    <property type="match status" value="1"/>
</dbReference>
<dbReference type="InterPro" id="IPR050428">
    <property type="entry name" value="TCS_sensor_his_kinase"/>
</dbReference>
<evidence type="ECO:0000256" key="3">
    <source>
        <dbReference type="ARBA" id="ARBA00022553"/>
    </source>
</evidence>
<dbReference type="EMBL" id="JBHMCF010000061">
    <property type="protein sequence ID" value="MFB9477171.1"/>
    <property type="molecule type" value="Genomic_DNA"/>
</dbReference>
<proteinExistence type="predicted"/>
<organism evidence="10 11">
    <name type="scientific">Nonomuraea salmonea</name>
    <dbReference type="NCBI Taxonomy" id="46181"/>
    <lineage>
        <taxon>Bacteria</taxon>
        <taxon>Bacillati</taxon>
        <taxon>Actinomycetota</taxon>
        <taxon>Actinomycetes</taxon>
        <taxon>Streptosporangiales</taxon>
        <taxon>Streptosporangiaceae</taxon>
        <taxon>Nonomuraea</taxon>
    </lineage>
</organism>
<evidence type="ECO:0000313" key="11">
    <source>
        <dbReference type="Proteomes" id="UP001589568"/>
    </source>
</evidence>
<keyword evidence="6" id="KW-0175">Coiled coil</keyword>
<evidence type="ECO:0000256" key="5">
    <source>
        <dbReference type="ARBA" id="ARBA00022777"/>
    </source>
</evidence>
<feature type="transmembrane region" description="Helical" evidence="8">
    <location>
        <begin position="51"/>
        <end position="72"/>
    </location>
</feature>
<dbReference type="Gene3D" id="3.30.565.10">
    <property type="entry name" value="Histidine kinase-like ATPase, C-terminal domain"/>
    <property type="match status" value="1"/>
</dbReference>
<dbReference type="InterPro" id="IPR036890">
    <property type="entry name" value="HATPase_C_sf"/>
</dbReference>
<gene>
    <name evidence="10" type="ORF">ACFFR3_47415</name>
</gene>
<dbReference type="Proteomes" id="UP001589568">
    <property type="component" value="Unassembled WGS sequence"/>
</dbReference>
<evidence type="ECO:0000256" key="8">
    <source>
        <dbReference type="SAM" id="Phobius"/>
    </source>
</evidence>
<dbReference type="RefSeq" id="WP_345405853.1">
    <property type="nucleotide sequence ID" value="NZ_BAAAXS010000001.1"/>
</dbReference>
<evidence type="ECO:0000313" key="10">
    <source>
        <dbReference type="EMBL" id="MFB9477171.1"/>
    </source>
</evidence>
<feature type="domain" description="Histidine kinase/HSP90-like ATPase" evidence="9">
    <location>
        <begin position="325"/>
        <end position="436"/>
    </location>
</feature>
<dbReference type="SMART" id="SM00387">
    <property type="entry name" value="HATPase_c"/>
    <property type="match status" value="1"/>
</dbReference>
<keyword evidence="8" id="KW-0812">Transmembrane</keyword>
<comment type="caution">
    <text evidence="10">The sequence shown here is derived from an EMBL/GenBank/DDBJ whole genome shotgun (WGS) entry which is preliminary data.</text>
</comment>
<keyword evidence="10" id="KW-0547">Nucleotide-binding</keyword>
<dbReference type="InterPro" id="IPR003594">
    <property type="entry name" value="HATPase_dom"/>
</dbReference>